<name>A0A3P7YSB5_9TREM</name>
<keyword evidence="1" id="KW-0472">Membrane</keyword>
<feature type="transmembrane region" description="Helical" evidence="1">
    <location>
        <begin position="64"/>
        <end position="91"/>
    </location>
</feature>
<protein>
    <submittedName>
        <fullName evidence="2">Uncharacterized protein</fullName>
    </submittedName>
</protein>
<evidence type="ECO:0000313" key="2">
    <source>
        <dbReference type="EMBL" id="VDO67663.1"/>
    </source>
</evidence>
<keyword evidence="3" id="KW-1185">Reference proteome</keyword>
<evidence type="ECO:0000313" key="3">
    <source>
        <dbReference type="Proteomes" id="UP000277204"/>
    </source>
</evidence>
<dbReference type="Proteomes" id="UP000277204">
    <property type="component" value="Unassembled WGS sequence"/>
</dbReference>
<reference evidence="2 3" key="1">
    <citation type="submission" date="2018-11" db="EMBL/GenBank/DDBJ databases">
        <authorList>
            <consortium name="Pathogen Informatics"/>
        </authorList>
    </citation>
    <scope>NUCLEOTIDE SEQUENCE [LARGE SCALE GENOMIC DNA]</scope>
    <source>
        <strain evidence="2 3">Zambia</strain>
    </source>
</reference>
<sequence>MEFFCRTVGLLPVKQETHRLALINLDDCIYSTRAGSLEHKKFSAFTFHKLTSSSSVISAVHIELLPLLFIMSSVELLLFSALLLLSSLLLIQE</sequence>
<keyword evidence="1" id="KW-1133">Transmembrane helix</keyword>
<proteinExistence type="predicted"/>
<evidence type="ECO:0000256" key="1">
    <source>
        <dbReference type="SAM" id="Phobius"/>
    </source>
</evidence>
<gene>
    <name evidence="2" type="ORF">SMRZ_LOCUS5756</name>
</gene>
<dbReference type="EMBL" id="UZAI01002037">
    <property type="protein sequence ID" value="VDO67663.1"/>
    <property type="molecule type" value="Genomic_DNA"/>
</dbReference>
<keyword evidence="1" id="KW-0812">Transmembrane</keyword>
<organism evidence="2 3">
    <name type="scientific">Schistosoma margrebowiei</name>
    <dbReference type="NCBI Taxonomy" id="48269"/>
    <lineage>
        <taxon>Eukaryota</taxon>
        <taxon>Metazoa</taxon>
        <taxon>Spiralia</taxon>
        <taxon>Lophotrochozoa</taxon>
        <taxon>Platyhelminthes</taxon>
        <taxon>Trematoda</taxon>
        <taxon>Digenea</taxon>
        <taxon>Strigeidida</taxon>
        <taxon>Schistosomatoidea</taxon>
        <taxon>Schistosomatidae</taxon>
        <taxon>Schistosoma</taxon>
    </lineage>
</organism>
<accession>A0A3P7YSB5</accession>
<dbReference type="AlphaFoldDB" id="A0A3P7YSB5"/>